<dbReference type="PANTHER" id="PTHR22617:SF23">
    <property type="entry name" value="CHEMOTAXIS PROTEIN CHEW"/>
    <property type="match status" value="1"/>
</dbReference>
<dbReference type="Gene3D" id="2.30.30.40">
    <property type="entry name" value="SH3 Domains"/>
    <property type="match status" value="1"/>
</dbReference>
<dbReference type="STRING" id="351607.Acel_1871"/>
<evidence type="ECO:0000313" key="4">
    <source>
        <dbReference type="Proteomes" id="UP000008221"/>
    </source>
</evidence>
<dbReference type="InterPro" id="IPR002545">
    <property type="entry name" value="CheW-lke_dom"/>
</dbReference>
<dbReference type="Gene3D" id="2.40.50.180">
    <property type="entry name" value="CheA-289, Domain 4"/>
    <property type="match status" value="1"/>
</dbReference>
<gene>
    <name evidence="3" type="ordered locus">Acel_1871</name>
</gene>
<dbReference type="GO" id="GO:0005829">
    <property type="term" value="C:cytosol"/>
    <property type="evidence" value="ECO:0007669"/>
    <property type="project" value="TreeGrafter"/>
</dbReference>
<evidence type="ECO:0000259" key="2">
    <source>
        <dbReference type="PROSITE" id="PS50851"/>
    </source>
</evidence>
<dbReference type="HOGENOM" id="CLU_1458291_0_0_11"/>
<dbReference type="PANTHER" id="PTHR22617">
    <property type="entry name" value="CHEMOTAXIS SENSOR HISTIDINE KINASE-RELATED"/>
    <property type="match status" value="1"/>
</dbReference>
<feature type="domain" description="CheW-like" evidence="2">
    <location>
        <begin position="39"/>
        <end position="179"/>
    </location>
</feature>
<dbReference type="InterPro" id="IPR039315">
    <property type="entry name" value="CheW"/>
</dbReference>
<keyword evidence="4" id="KW-1185">Reference proteome</keyword>
<accession>A0LW33</accession>
<dbReference type="EMBL" id="CP000481">
    <property type="protein sequence ID" value="ABK53643.1"/>
    <property type="molecule type" value="Genomic_DNA"/>
</dbReference>
<dbReference type="RefSeq" id="WP_011720706.1">
    <property type="nucleotide sequence ID" value="NC_008578.1"/>
</dbReference>
<feature type="region of interest" description="Disordered" evidence="1">
    <location>
        <begin position="1"/>
        <end position="31"/>
    </location>
</feature>
<dbReference type="OrthoDB" id="3291462at2"/>
<dbReference type="Pfam" id="PF01584">
    <property type="entry name" value="CheW"/>
    <property type="match status" value="1"/>
</dbReference>
<name>A0LW33_ACIC1</name>
<dbReference type="Proteomes" id="UP000008221">
    <property type="component" value="Chromosome"/>
</dbReference>
<dbReference type="eggNOG" id="COG0835">
    <property type="taxonomic scope" value="Bacteria"/>
</dbReference>
<dbReference type="InterPro" id="IPR036061">
    <property type="entry name" value="CheW-like_dom_sf"/>
</dbReference>
<dbReference type="InParanoid" id="A0LW33"/>
<organism evidence="3 4">
    <name type="scientific">Acidothermus cellulolyticus (strain ATCC 43068 / DSM 8971 / 11B)</name>
    <dbReference type="NCBI Taxonomy" id="351607"/>
    <lineage>
        <taxon>Bacteria</taxon>
        <taxon>Bacillati</taxon>
        <taxon>Actinomycetota</taxon>
        <taxon>Actinomycetes</taxon>
        <taxon>Acidothermales</taxon>
        <taxon>Acidothermaceae</taxon>
        <taxon>Acidothermus</taxon>
    </lineage>
</organism>
<feature type="compositionally biased region" description="Low complexity" evidence="1">
    <location>
        <begin position="1"/>
        <end position="25"/>
    </location>
</feature>
<evidence type="ECO:0000256" key="1">
    <source>
        <dbReference type="SAM" id="MobiDB-lite"/>
    </source>
</evidence>
<dbReference type="SUPFAM" id="SSF50341">
    <property type="entry name" value="CheW-like"/>
    <property type="match status" value="1"/>
</dbReference>
<reference evidence="3 4" key="1">
    <citation type="journal article" date="2009" name="Genome Res.">
        <title>Complete genome of the cellulolytic thermophile Acidothermus cellulolyticus 11B provides insights into its ecophysiological and evolutionary adaptations.</title>
        <authorList>
            <person name="Barabote R.D."/>
            <person name="Xie G."/>
            <person name="Leu D.H."/>
            <person name="Normand P."/>
            <person name="Necsulea A."/>
            <person name="Daubin V."/>
            <person name="Medigue C."/>
            <person name="Adney W.S."/>
            <person name="Xu X.C."/>
            <person name="Lapidus A."/>
            <person name="Parales R.E."/>
            <person name="Detter C."/>
            <person name="Pujic P."/>
            <person name="Bruce D."/>
            <person name="Lavire C."/>
            <person name="Challacombe J.F."/>
            <person name="Brettin T.S."/>
            <person name="Berry A.M."/>
        </authorList>
    </citation>
    <scope>NUCLEOTIDE SEQUENCE [LARGE SCALE GENOMIC DNA]</scope>
    <source>
        <strain evidence="4">ATCC 43068 / DSM 8971 / 11B</strain>
    </source>
</reference>
<dbReference type="KEGG" id="ace:Acel_1871"/>
<proteinExistence type="predicted"/>
<protein>
    <submittedName>
        <fullName evidence="3">CheW protein</fullName>
    </submittedName>
</protein>
<dbReference type="PROSITE" id="PS50851">
    <property type="entry name" value="CHEW"/>
    <property type="match status" value="1"/>
</dbReference>
<evidence type="ECO:0000313" key="3">
    <source>
        <dbReference type="EMBL" id="ABK53643.1"/>
    </source>
</evidence>
<dbReference type="AlphaFoldDB" id="A0LW33"/>
<dbReference type="GO" id="GO:0007165">
    <property type="term" value="P:signal transduction"/>
    <property type="evidence" value="ECO:0007669"/>
    <property type="project" value="InterPro"/>
</dbReference>
<dbReference type="GO" id="GO:0006935">
    <property type="term" value="P:chemotaxis"/>
    <property type="evidence" value="ECO:0007669"/>
    <property type="project" value="InterPro"/>
</dbReference>
<sequence>MRDSETTTGTAATEARRAAGPAAADGGTGGGPRLADVEEAGYVLARLGGGRYAIEMSAVAEVGRVPWITRVPGTPVWLAGVANWRGRILAVVDLRPLLGTEMPPVGSLGRLVVITDGTVTAGLLTEGVHGVIHCPADQLDPPPRTVDPDVAALLLGQFTPDHGPVAVINPAALLGLRRKLPNVRT</sequence>
<dbReference type="SMART" id="SM00260">
    <property type="entry name" value="CheW"/>
    <property type="match status" value="1"/>
</dbReference>